<reference evidence="3" key="1">
    <citation type="submission" date="2013-12" db="EMBL/GenBank/DDBJ databases">
        <authorList>
            <person name="Omoto C.K."/>
            <person name="Sibley D."/>
            <person name="Venepally P."/>
            <person name="Hadjithomas M."/>
            <person name="Karamycheva S."/>
            <person name="Brunk B."/>
            <person name="Roos D."/>
            <person name="Caler E."/>
            <person name="Lorenzi H."/>
        </authorList>
    </citation>
    <scope>NUCLEOTIDE SEQUENCE</scope>
</reference>
<feature type="region of interest" description="Disordered" evidence="2">
    <location>
        <begin position="1"/>
        <end position="63"/>
    </location>
</feature>
<dbReference type="AlphaFoldDB" id="A0A023B949"/>
<feature type="coiled-coil region" evidence="1">
    <location>
        <begin position="277"/>
        <end position="304"/>
    </location>
</feature>
<evidence type="ECO:0000313" key="3">
    <source>
        <dbReference type="EMBL" id="EZG70715.1"/>
    </source>
</evidence>
<sequence length="328" mass="36954">MKAPVEALARAMTRQGTPKLEPPEHTGSSLHDSGRLSKTIMDRRKSEHHIVSETDSMSSSGRTFCESPVLKFKPAEILPPKSQQVKQAECTLRSFVQVVREDSMRRQCARGVNAPPVSAADLIMPQRYFYAQGANELMKLKVVNVGPDTASLQLPAYTLRLIKLVKHRRRRLREIANGYPLFAHENRIILEHETEIFEQALRDALHMLKSTRAIRHNKEALLPPPNDMILALSNRKALRQPALKARLKPFADMNDFIADISVSGVTDMLASEASESTAEIADEVQQLRANVQRVRRDIAHFLNEEEEPPILHIRADRSCSIHSLNSSL</sequence>
<name>A0A023B949_GRENI</name>
<evidence type="ECO:0000256" key="1">
    <source>
        <dbReference type="SAM" id="Coils"/>
    </source>
</evidence>
<dbReference type="Proteomes" id="UP000019763">
    <property type="component" value="Unassembled WGS sequence"/>
</dbReference>
<comment type="caution">
    <text evidence="3">The sequence shown here is derived from an EMBL/GenBank/DDBJ whole genome shotgun (WGS) entry which is preliminary data.</text>
</comment>
<keyword evidence="1" id="KW-0175">Coiled coil</keyword>
<organism evidence="3 4">
    <name type="scientific">Gregarina niphandrodes</name>
    <name type="common">Septate eugregarine</name>
    <dbReference type="NCBI Taxonomy" id="110365"/>
    <lineage>
        <taxon>Eukaryota</taxon>
        <taxon>Sar</taxon>
        <taxon>Alveolata</taxon>
        <taxon>Apicomplexa</taxon>
        <taxon>Conoidasida</taxon>
        <taxon>Gregarinasina</taxon>
        <taxon>Eugregarinorida</taxon>
        <taxon>Gregarinidae</taxon>
        <taxon>Gregarina</taxon>
    </lineage>
</organism>
<feature type="compositionally biased region" description="Basic and acidic residues" evidence="2">
    <location>
        <begin position="32"/>
        <end position="52"/>
    </location>
</feature>
<dbReference type="GeneID" id="22911992"/>
<feature type="compositionally biased region" description="Polar residues" evidence="2">
    <location>
        <begin position="53"/>
        <end position="62"/>
    </location>
</feature>
<evidence type="ECO:0000256" key="2">
    <source>
        <dbReference type="SAM" id="MobiDB-lite"/>
    </source>
</evidence>
<gene>
    <name evidence="3" type="ORF">GNI_054310</name>
</gene>
<dbReference type="EMBL" id="AFNH02000415">
    <property type="protein sequence ID" value="EZG70715.1"/>
    <property type="molecule type" value="Genomic_DNA"/>
</dbReference>
<dbReference type="VEuPathDB" id="CryptoDB:GNI_054310"/>
<protein>
    <submittedName>
        <fullName evidence="3">Uncharacterized protein</fullName>
    </submittedName>
</protein>
<dbReference type="RefSeq" id="XP_011129870.1">
    <property type="nucleotide sequence ID" value="XM_011131568.1"/>
</dbReference>
<proteinExistence type="predicted"/>
<evidence type="ECO:0000313" key="4">
    <source>
        <dbReference type="Proteomes" id="UP000019763"/>
    </source>
</evidence>
<accession>A0A023B949</accession>
<keyword evidence="4" id="KW-1185">Reference proteome</keyword>